<evidence type="ECO:0000256" key="1">
    <source>
        <dbReference type="SAM" id="SignalP"/>
    </source>
</evidence>
<organism evidence="2 3">
    <name type="scientific">Anaerovorax odorimutans</name>
    <dbReference type="NCBI Taxonomy" id="109327"/>
    <lineage>
        <taxon>Bacteria</taxon>
        <taxon>Bacillati</taxon>
        <taxon>Bacillota</taxon>
        <taxon>Clostridia</taxon>
        <taxon>Peptostreptococcales</taxon>
        <taxon>Anaerovoracaceae</taxon>
        <taxon>Anaerovorax</taxon>
    </lineage>
</organism>
<gene>
    <name evidence="2" type="ORF">NE619_15995</name>
</gene>
<dbReference type="Proteomes" id="UP001524502">
    <property type="component" value="Unassembled WGS sequence"/>
</dbReference>
<dbReference type="InterPro" id="IPR023908">
    <property type="entry name" value="xxxLxxG_rpt"/>
</dbReference>
<accession>A0ABT1RSX4</accession>
<feature type="signal peptide" evidence="1">
    <location>
        <begin position="1"/>
        <end position="30"/>
    </location>
</feature>
<protein>
    <recommendedName>
        <fullName evidence="4">X-X-X-Leu-X-X-Gly heptad repeats</fullName>
    </recommendedName>
</protein>
<feature type="chain" id="PRO_5046349478" description="X-X-X-Leu-X-X-Gly heptad repeats" evidence="1">
    <location>
        <begin position="31"/>
        <end position="598"/>
    </location>
</feature>
<sequence length="598" mass="62332">MSRNLRHQSRILAVILSLALAAGSASPAFAAEKKNASDSNLSKEETVYVMSDENGGADKIIVSEWLKNTGELSLVKDYTELKKIENVKGDETFDEKDGKGTWKAGGKDIYYQGEIKKELPVEMKVSYYLNGKEVSPKELAGKSGKVKMRFDYTNNQKLHGVYVPFVVMTGMSLDNDKFSNVEVTNGKVINDGQKSMVVGYALPGLSQSLELEDAGVSIPDYVEVTCQAEKFSLDGTMSVATSSLLSDLDLGDIEQMDDLKAALGELQSAAAQLQDGSEKLQSGAGDLEKGTGDLYKGSGTLSKGTKDLYKGTKTLKEKVAQLGDGLTVAKDGSARLKEGAAKLQAGAGDLEAGAVQLQGGIGQIPDKLQEAVGKVTAGIQGSQSQAGTMQADQAALNALNAIDASKLSDDGKAALAQAKGAIQKSIDGQKQIASSLASESAGMKDSVTKLQTGADKLVKGTKDLESGLTDLSGGAKDLNTGITQACEGAGLLESGAGDLKKGASKVNDGASALNAGARKVNDGAGTLATGARDLASGIAKFKSDGVDKLVKAFDGDVSKVVDRLKALQDAAADYQSFAGKKAETKGTVKFIYKTDEIE</sequence>
<keyword evidence="1" id="KW-0732">Signal</keyword>
<reference evidence="2 3" key="1">
    <citation type="submission" date="2022-06" db="EMBL/GenBank/DDBJ databases">
        <title>Isolation of gut microbiota from human fecal samples.</title>
        <authorList>
            <person name="Pamer E.G."/>
            <person name="Barat B."/>
            <person name="Waligurski E."/>
            <person name="Medina S."/>
            <person name="Paddock L."/>
            <person name="Mostad J."/>
        </authorList>
    </citation>
    <scope>NUCLEOTIDE SEQUENCE [LARGE SCALE GENOMIC DNA]</scope>
    <source>
        <strain evidence="2 3">SL.3.17</strain>
    </source>
</reference>
<dbReference type="NCBIfam" id="TIGR03057">
    <property type="entry name" value="xxxLxxG_by_4"/>
    <property type="match status" value="2"/>
</dbReference>
<evidence type="ECO:0000313" key="3">
    <source>
        <dbReference type="Proteomes" id="UP001524502"/>
    </source>
</evidence>
<dbReference type="EMBL" id="JANFXK010000023">
    <property type="protein sequence ID" value="MCQ4638236.1"/>
    <property type="molecule type" value="Genomic_DNA"/>
</dbReference>
<proteinExistence type="predicted"/>
<keyword evidence="3" id="KW-1185">Reference proteome</keyword>
<comment type="caution">
    <text evidence="2">The sequence shown here is derived from an EMBL/GenBank/DDBJ whole genome shotgun (WGS) entry which is preliminary data.</text>
</comment>
<evidence type="ECO:0000313" key="2">
    <source>
        <dbReference type="EMBL" id="MCQ4638236.1"/>
    </source>
</evidence>
<name>A0ABT1RSX4_9FIRM</name>
<dbReference type="RefSeq" id="WP_256133430.1">
    <property type="nucleotide sequence ID" value="NZ_JANFXK010000023.1"/>
</dbReference>
<evidence type="ECO:0008006" key="4">
    <source>
        <dbReference type="Google" id="ProtNLM"/>
    </source>
</evidence>
<dbReference type="Gene3D" id="1.10.287.950">
    <property type="entry name" value="Methyl-accepting chemotaxis protein"/>
    <property type="match status" value="1"/>
</dbReference>